<dbReference type="HAMAP" id="MF_00258">
    <property type="entry name" value="Glu_racemase"/>
    <property type="match status" value="1"/>
</dbReference>
<evidence type="ECO:0000313" key="7">
    <source>
        <dbReference type="EMBL" id="AKK19723.1"/>
    </source>
</evidence>
<protein>
    <recommendedName>
        <fullName evidence="5 6">Glutamate racemase</fullName>
        <ecNumber evidence="5 6">5.1.1.3</ecNumber>
    </recommendedName>
</protein>
<dbReference type="EMBL" id="CP004021">
    <property type="protein sequence ID" value="AKK19723.1"/>
    <property type="molecule type" value="Genomic_DNA"/>
</dbReference>
<dbReference type="GO" id="GO:0009252">
    <property type="term" value="P:peptidoglycan biosynthetic process"/>
    <property type="evidence" value="ECO:0007669"/>
    <property type="project" value="UniProtKB-UniRule"/>
</dbReference>
<dbReference type="STRING" id="1277257.G293_00340"/>
<dbReference type="PATRIC" id="fig|1277257.4.peg.79"/>
<dbReference type="PROSITE" id="PS00924">
    <property type="entry name" value="ASP_GLU_RACEMASE_2"/>
    <property type="match status" value="1"/>
</dbReference>
<dbReference type="PANTHER" id="PTHR21198">
    <property type="entry name" value="GLUTAMATE RACEMASE"/>
    <property type="match status" value="1"/>
</dbReference>
<evidence type="ECO:0000256" key="6">
    <source>
        <dbReference type="NCBIfam" id="TIGR00067"/>
    </source>
</evidence>
<dbReference type="InterPro" id="IPR001920">
    <property type="entry name" value="Asp/Glu_race"/>
</dbReference>
<feature type="binding site" evidence="5">
    <location>
        <begin position="63"/>
        <end position="64"/>
    </location>
    <ligand>
        <name>substrate</name>
    </ligand>
</feature>
<feature type="active site" description="Proton donor/acceptor" evidence="5">
    <location>
        <position position="95"/>
    </location>
</feature>
<comment type="similarity">
    <text evidence="5">Belongs to the aspartate/glutamate racemases family.</text>
</comment>
<evidence type="ECO:0000256" key="5">
    <source>
        <dbReference type="HAMAP-Rule" id="MF_00258"/>
    </source>
</evidence>
<comment type="function">
    <text evidence="5">Provides the (R)-glutamate required for cell wall biosynthesis.</text>
</comment>
<dbReference type="Proteomes" id="UP000035503">
    <property type="component" value="Chromosome"/>
</dbReference>
<comment type="pathway">
    <text evidence="5">Cell wall biogenesis; peptidoglycan biosynthesis.</text>
</comment>
<keyword evidence="4 5" id="KW-0961">Cell wall biogenesis/degradation</keyword>
<dbReference type="GO" id="GO:0071555">
    <property type="term" value="P:cell wall organization"/>
    <property type="evidence" value="ECO:0007669"/>
    <property type="project" value="UniProtKB-KW"/>
</dbReference>
<keyword evidence="3 5" id="KW-0413">Isomerase</keyword>
<dbReference type="AlphaFoldDB" id="A0A0G3I5H9"/>
<feature type="active site" description="Proton donor/acceptor" evidence="5">
    <location>
        <position position="210"/>
    </location>
</feature>
<dbReference type="PANTHER" id="PTHR21198:SF2">
    <property type="entry name" value="GLUTAMATE RACEMASE"/>
    <property type="match status" value="1"/>
</dbReference>
<dbReference type="InterPro" id="IPR033134">
    <property type="entry name" value="Asp/Glu_racemase_AS_2"/>
</dbReference>
<reference evidence="7 8" key="1">
    <citation type="journal article" date="2015" name="Genome Announc.">
        <title>Complete Genome Sequence of 'Candidatus Liberibacter africanus,' a Bacterium Associated with Citrus Huanglongbing.</title>
        <authorList>
            <person name="Lin H."/>
            <person name="Pietersen G."/>
            <person name="Han C."/>
            <person name="Read D.A."/>
            <person name="Lou B."/>
            <person name="Gupta G."/>
            <person name="Civerolo E.L."/>
        </authorList>
    </citation>
    <scope>NUCLEOTIDE SEQUENCE [LARGE SCALE GENOMIC DNA]</scope>
    <source>
        <strain evidence="7 8">PTSAPSY</strain>
    </source>
</reference>
<dbReference type="InterPro" id="IPR004391">
    <property type="entry name" value="Glu_race"/>
</dbReference>
<feature type="binding site" evidence="5">
    <location>
        <begin position="31"/>
        <end position="32"/>
    </location>
    <ligand>
        <name>substrate</name>
    </ligand>
</feature>
<keyword evidence="1 5" id="KW-0133">Cell shape</keyword>
<dbReference type="SUPFAM" id="SSF53681">
    <property type="entry name" value="Aspartate/glutamate racemase"/>
    <property type="match status" value="2"/>
</dbReference>
<dbReference type="NCBIfam" id="TIGR00067">
    <property type="entry name" value="glut_race"/>
    <property type="match status" value="1"/>
</dbReference>
<proteinExistence type="inferred from homology"/>
<feature type="binding site" evidence="5">
    <location>
        <begin position="96"/>
        <end position="97"/>
    </location>
    <ligand>
        <name>substrate</name>
    </ligand>
</feature>
<dbReference type="Gene3D" id="3.40.50.1860">
    <property type="match status" value="2"/>
</dbReference>
<evidence type="ECO:0000256" key="4">
    <source>
        <dbReference type="ARBA" id="ARBA00023316"/>
    </source>
</evidence>
<evidence type="ECO:0000313" key="8">
    <source>
        <dbReference type="Proteomes" id="UP000035503"/>
    </source>
</evidence>
<dbReference type="KEGG" id="lau:G293_00340"/>
<accession>A0A0G3I5H9</accession>
<keyword evidence="8" id="KW-1185">Reference proteome</keyword>
<comment type="catalytic activity">
    <reaction evidence="5">
        <text>L-glutamate = D-glutamate</text>
        <dbReference type="Rhea" id="RHEA:12813"/>
        <dbReference type="ChEBI" id="CHEBI:29985"/>
        <dbReference type="ChEBI" id="CHEBI:29986"/>
        <dbReference type="EC" id="5.1.1.3"/>
    </reaction>
</comment>
<dbReference type="UniPathway" id="UPA00219"/>
<sequence>MLCVLKKQKHQNKNIVIFVTKKINNCILIFDSGIGGLVVLQKTRLLMPDYNFIYVADDIGFPYGNWEDRALKKRLMFIFSDILDKYRPVLSIVACNTAFTLIKDELRSTFPSMTFLGAVPDIKKAVEVTQSGLVSILSTPATLRRAYTGHLIDTYASKCQINLVSSTTLASKIEGYACGENIKDDEIKREIEKCFVEKEGKKTDVIVLACTHYPLITHVFRRVSPWLVEWVDNSDSIALRARTILPKINDRHIELSEDHVFFLSEKRDMSMRSLMQEFGLKY</sequence>
<keyword evidence="2 5" id="KW-0573">Peptidoglycan synthesis</keyword>
<name>A0A0G3I5H9_LIBAF</name>
<evidence type="ECO:0000256" key="2">
    <source>
        <dbReference type="ARBA" id="ARBA00022984"/>
    </source>
</evidence>
<dbReference type="EC" id="5.1.1.3" evidence="5 6"/>
<gene>
    <name evidence="5" type="primary">murI</name>
    <name evidence="7" type="ORF">G293_00340</name>
</gene>
<dbReference type="GO" id="GO:0008881">
    <property type="term" value="F:glutamate racemase activity"/>
    <property type="evidence" value="ECO:0007669"/>
    <property type="project" value="UniProtKB-UniRule"/>
</dbReference>
<evidence type="ECO:0000256" key="3">
    <source>
        <dbReference type="ARBA" id="ARBA00023235"/>
    </source>
</evidence>
<feature type="binding site" evidence="5">
    <location>
        <begin position="211"/>
        <end position="212"/>
    </location>
    <ligand>
        <name>substrate</name>
    </ligand>
</feature>
<evidence type="ECO:0000256" key="1">
    <source>
        <dbReference type="ARBA" id="ARBA00022960"/>
    </source>
</evidence>
<organism evidence="7 8">
    <name type="scientific">Candidatus Liberibacter africanus PTSAPSY</name>
    <dbReference type="NCBI Taxonomy" id="1277257"/>
    <lineage>
        <taxon>Bacteria</taxon>
        <taxon>Pseudomonadati</taxon>
        <taxon>Pseudomonadota</taxon>
        <taxon>Alphaproteobacteria</taxon>
        <taxon>Hyphomicrobiales</taxon>
        <taxon>Rhizobiaceae</taxon>
        <taxon>Liberibacter</taxon>
    </lineage>
</organism>
<dbReference type="GO" id="GO:0008360">
    <property type="term" value="P:regulation of cell shape"/>
    <property type="evidence" value="ECO:0007669"/>
    <property type="project" value="UniProtKB-KW"/>
</dbReference>